<protein>
    <submittedName>
        <fullName evidence="1">Uncharacterized protein</fullName>
    </submittedName>
</protein>
<organism evidence="1 2">
    <name type="scientific">Ridgeia piscesae</name>
    <name type="common">Tubeworm</name>
    <dbReference type="NCBI Taxonomy" id="27915"/>
    <lineage>
        <taxon>Eukaryota</taxon>
        <taxon>Metazoa</taxon>
        <taxon>Spiralia</taxon>
        <taxon>Lophotrochozoa</taxon>
        <taxon>Annelida</taxon>
        <taxon>Polychaeta</taxon>
        <taxon>Sedentaria</taxon>
        <taxon>Canalipalpata</taxon>
        <taxon>Sabellida</taxon>
        <taxon>Siboglinidae</taxon>
        <taxon>Ridgeia</taxon>
    </lineage>
</organism>
<dbReference type="EMBL" id="JAODUO010000723">
    <property type="protein sequence ID" value="KAK2175556.1"/>
    <property type="molecule type" value="Genomic_DNA"/>
</dbReference>
<evidence type="ECO:0000313" key="2">
    <source>
        <dbReference type="Proteomes" id="UP001209878"/>
    </source>
</evidence>
<accession>A0AAD9NP72</accession>
<dbReference type="AlphaFoldDB" id="A0AAD9NP72"/>
<evidence type="ECO:0000313" key="1">
    <source>
        <dbReference type="EMBL" id="KAK2175556.1"/>
    </source>
</evidence>
<proteinExistence type="predicted"/>
<reference evidence="1" key="1">
    <citation type="journal article" date="2023" name="Mol. Biol. Evol.">
        <title>Third-Generation Sequencing Reveals the Adaptive Role of the Epigenome in Three Deep-Sea Polychaetes.</title>
        <authorList>
            <person name="Perez M."/>
            <person name="Aroh O."/>
            <person name="Sun Y."/>
            <person name="Lan Y."/>
            <person name="Juniper S.K."/>
            <person name="Young C.R."/>
            <person name="Angers B."/>
            <person name="Qian P.Y."/>
        </authorList>
    </citation>
    <scope>NUCLEOTIDE SEQUENCE</scope>
    <source>
        <strain evidence="1">R07B-5</strain>
    </source>
</reference>
<sequence length="224" mass="25699">MSTQRSNTTRKVLWPKRGNRISLQHSTVAEEINASTLTDEDKQDPEKLFKLFGDQLNTRVNFRIHRMELMTFYRQRDSETTDEFVNRARRQGKLCEFGAGELDERFIELIIATTPIEALQKHLLDQEKGYKVDILLVEDQNYPAYNGDEIKCFGTLKILGQYKDCQWRKYSFYVVDVKGPAILGLSASEQMGIVTIHAVKHDVTQIAANTSTQHAAVNSIEDLK</sequence>
<dbReference type="Proteomes" id="UP001209878">
    <property type="component" value="Unassembled WGS sequence"/>
</dbReference>
<keyword evidence="2" id="KW-1185">Reference proteome</keyword>
<comment type="caution">
    <text evidence="1">The sequence shown here is derived from an EMBL/GenBank/DDBJ whole genome shotgun (WGS) entry which is preliminary data.</text>
</comment>
<name>A0AAD9NP72_RIDPI</name>
<gene>
    <name evidence="1" type="ORF">NP493_726g00025</name>
</gene>